<name>A0A856MT21_9CYAN</name>
<protein>
    <submittedName>
        <fullName evidence="1">Uncharacterized protein</fullName>
    </submittedName>
</protein>
<evidence type="ECO:0000313" key="2">
    <source>
        <dbReference type="Proteomes" id="UP000503129"/>
    </source>
</evidence>
<gene>
    <name evidence="1" type="ORF">DP114_34240</name>
</gene>
<dbReference type="Proteomes" id="UP000503129">
    <property type="component" value="Plasmid pBOCT2"/>
</dbReference>
<dbReference type="EMBL" id="CP030120">
    <property type="protein sequence ID" value="QDL12801.1"/>
    <property type="molecule type" value="Genomic_DNA"/>
</dbReference>
<reference evidence="1 2" key="1">
    <citation type="submission" date="2018-06" db="EMBL/GenBank/DDBJ databases">
        <title>Comparative genomics of Brasilonema spp. strains.</title>
        <authorList>
            <person name="Alvarenga D.O."/>
            <person name="Fiore M.F."/>
            <person name="Varani A.M."/>
        </authorList>
    </citation>
    <scope>NUCLEOTIDE SEQUENCE [LARGE SCALE GENOMIC DNA]</scope>
    <source>
        <strain evidence="1 2">CENA114</strain>
        <plasmid evidence="2">pboct2</plasmid>
    </source>
</reference>
<proteinExistence type="predicted"/>
<dbReference type="AlphaFoldDB" id="A0A856MT21"/>
<dbReference type="KEGG" id="bsen:DP114_34240"/>
<geneLocation type="plasmid" evidence="2">
    <name>pboct2</name>
</geneLocation>
<sequence>MRVEIGQDAYNFTKPLALAGRLRQRGREQLMWERLTVIKNARCGFKAALKKRMFLQLYKDLEGKLLSLTSIAPIEET</sequence>
<organism evidence="1 2">
    <name type="scientific">Brasilonema sennae CENA114</name>
    <dbReference type="NCBI Taxonomy" id="415709"/>
    <lineage>
        <taxon>Bacteria</taxon>
        <taxon>Bacillati</taxon>
        <taxon>Cyanobacteriota</taxon>
        <taxon>Cyanophyceae</taxon>
        <taxon>Nostocales</taxon>
        <taxon>Scytonemataceae</taxon>
        <taxon>Brasilonema</taxon>
        <taxon>Bromeliae group (in: Brasilonema)</taxon>
    </lineage>
</organism>
<keyword evidence="2" id="KW-1185">Reference proteome</keyword>
<accession>A0A856MT21</accession>
<evidence type="ECO:0000313" key="1">
    <source>
        <dbReference type="EMBL" id="QDL12801.1"/>
    </source>
</evidence>
<keyword evidence="1" id="KW-0614">Plasmid</keyword>